<dbReference type="Gene3D" id="1.20.81.30">
    <property type="entry name" value="Type II secretion system (T2SS), domain F"/>
    <property type="match status" value="2"/>
</dbReference>
<sequence>MPTFAYTARDMSGKSITGEVEAGNEREASSILAEKSLFPVSIKDAKAGGALTSLTVGSNKKVKGQTMATFYGQLASLLRSGVPMIRALNVLADQSSTPALGEVLKDIRNRVEDGEPIGNAMARHPKAFSDMAVNMVRAGTEGGFLEDALDRVGTFTELQEDLKGRTVSAMAYPVFLFCVGTVVVTSLLVFFVPKFDQLFARLREKGEMPAMTEGLLAFSNLLRDYGWVILIALVVVGVLIKLKLNTDSGKDTADKVKLKIPVLGGILMNLAVARFCRVLGTLLGNGVPILRSLEISRSATGNRLLSKSIADATENIRSGESLAKPLRSSGYFPIAVVEMISVGEESNSLDTVLPEIADSLEKRTFRRLDLFVRLLEPLMLLIMAILVLAVVLALLVPVLKSSTSI</sequence>
<evidence type="ECO:0000259" key="9">
    <source>
        <dbReference type="Pfam" id="PF00482"/>
    </source>
</evidence>
<comment type="caution">
    <text evidence="10">The sequence shown here is derived from an EMBL/GenBank/DDBJ whole genome shotgun (WGS) entry which is preliminary data.</text>
</comment>
<dbReference type="GO" id="GO:0005886">
    <property type="term" value="C:plasma membrane"/>
    <property type="evidence" value="ECO:0007669"/>
    <property type="project" value="UniProtKB-SubCell"/>
</dbReference>
<reference evidence="10 11" key="1">
    <citation type="submission" date="2019-02" db="EMBL/GenBank/DDBJ databases">
        <title>Deep-cultivation of Planctomycetes and their phenomic and genomic characterization uncovers novel biology.</title>
        <authorList>
            <person name="Wiegand S."/>
            <person name="Jogler M."/>
            <person name="Boedeker C."/>
            <person name="Pinto D."/>
            <person name="Vollmers J."/>
            <person name="Rivas-Marin E."/>
            <person name="Kohn T."/>
            <person name="Peeters S.H."/>
            <person name="Heuer A."/>
            <person name="Rast P."/>
            <person name="Oberbeckmann S."/>
            <person name="Bunk B."/>
            <person name="Jeske O."/>
            <person name="Meyerdierks A."/>
            <person name="Storesund J.E."/>
            <person name="Kallscheuer N."/>
            <person name="Luecker S."/>
            <person name="Lage O.M."/>
            <person name="Pohl T."/>
            <person name="Merkel B.J."/>
            <person name="Hornburger P."/>
            <person name="Mueller R.-W."/>
            <person name="Bruemmer F."/>
            <person name="Labrenz M."/>
            <person name="Spormann A.M."/>
            <person name="Op Den Camp H."/>
            <person name="Overmann J."/>
            <person name="Amann R."/>
            <person name="Jetten M.S.M."/>
            <person name="Mascher T."/>
            <person name="Medema M.H."/>
            <person name="Devos D.P."/>
            <person name="Kaster A.-K."/>
            <person name="Ovreas L."/>
            <person name="Rohde M."/>
            <person name="Galperin M.Y."/>
            <person name="Jogler C."/>
        </authorList>
    </citation>
    <scope>NUCLEOTIDE SEQUENCE [LARGE SCALE GENOMIC DNA]</scope>
    <source>
        <strain evidence="10 11">Pan14r</strain>
    </source>
</reference>
<dbReference type="FunFam" id="1.20.81.30:FF:000001">
    <property type="entry name" value="Type II secretion system protein F"/>
    <property type="match status" value="2"/>
</dbReference>
<keyword evidence="6 8" id="KW-1133">Transmembrane helix</keyword>
<proteinExistence type="inferred from homology"/>
<dbReference type="AlphaFoldDB" id="A0A5C5Y4D6"/>
<dbReference type="Pfam" id="PF00482">
    <property type="entry name" value="T2SSF"/>
    <property type="match status" value="2"/>
</dbReference>
<evidence type="ECO:0000256" key="6">
    <source>
        <dbReference type="ARBA" id="ARBA00022989"/>
    </source>
</evidence>
<evidence type="ECO:0000313" key="10">
    <source>
        <dbReference type="EMBL" id="TWT70100.1"/>
    </source>
</evidence>
<keyword evidence="7 8" id="KW-0472">Membrane</keyword>
<feature type="domain" description="Type II secretion system protein GspF" evidence="9">
    <location>
        <begin position="275"/>
        <end position="397"/>
    </location>
</feature>
<gene>
    <name evidence="10" type="primary">gspF_2</name>
    <name evidence="10" type="ORF">Pan14r_24000</name>
</gene>
<dbReference type="OrthoDB" id="9805682at2"/>
<evidence type="ECO:0000256" key="2">
    <source>
        <dbReference type="ARBA" id="ARBA00005745"/>
    </source>
</evidence>
<keyword evidence="5 8" id="KW-0812">Transmembrane</keyword>
<keyword evidence="4" id="KW-0997">Cell inner membrane</keyword>
<accession>A0A5C5Y4D6</accession>
<evidence type="ECO:0000256" key="3">
    <source>
        <dbReference type="ARBA" id="ARBA00022475"/>
    </source>
</evidence>
<dbReference type="PANTHER" id="PTHR30012:SF0">
    <property type="entry name" value="TYPE II SECRETION SYSTEM PROTEIN F-RELATED"/>
    <property type="match status" value="1"/>
</dbReference>
<dbReference type="PRINTS" id="PR00812">
    <property type="entry name" value="BCTERIALGSPF"/>
</dbReference>
<feature type="transmembrane region" description="Helical" evidence="8">
    <location>
        <begin position="378"/>
        <end position="399"/>
    </location>
</feature>
<feature type="transmembrane region" description="Helical" evidence="8">
    <location>
        <begin position="169"/>
        <end position="192"/>
    </location>
</feature>
<dbReference type="InterPro" id="IPR018076">
    <property type="entry name" value="T2SS_GspF_dom"/>
</dbReference>
<evidence type="ECO:0000313" key="11">
    <source>
        <dbReference type="Proteomes" id="UP000317238"/>
    </source>
</evidence>
<organism evidence="10 11">
    <name type="scientific">Crateriforma conspicua</name>
    <dbReference type="NCBI Taxonomy" id="2527996"/>
    <lineage>
        <taxon>Bacteria</taxon>
        <taxon>Pseudomonadati</taxon>
        <taxon>Planctomycetota</taxon>
        <taxon>Planctomycetia</taxon>
        <taxon>Planctomycetales</taxon>
        <taxon>Planctomycetaceae</taxon>
        <taxon>Crateriforma</taxon>
    </lineage>
</organism>
<keyword evidence="3" id="KW-1003">Cell membrane</keyword>
<comment type="subcellular location">
    <subcellularLocation>
        <location evidence="1">Cell inner membrane</location>
        <topology evidence="1">Multi-pass membrane protein</topology>
    </subcellularLocation>
</comment>
<evidence type="ECO:0000256" key="7">
    <source>
        <dbReference type="ARBA" id="ARBA00023136"/>
    </source>
</evidence>
<dbReference type="Proteomes" id="UP000317238">
    <property type="component" value="Unassembled WGS sequence"/>
</dbReference>
<protein>
    <submittedName>
        <fullName evidence="10">Putative type II secretion system protein F</fullName>
    </submittedName>
</protein>
<keyword evidence="11" id="KW-1185">Reference proteome</keyword>
<dbReference type="PANTHER" id="PTHR30012">
    <property type="entry name" value="GENERAL SECRETION PATHWAY PROTEIN"/>
    <property type="match status" value="1"/>
</dbReference>
<feature type="transmembrane region" description="Helical" evidence="8">
    <location>
        <begin position="225"/>
        <end position="242"/>
    </location>
</feature>
<dbReference type="InterPro" id="IPR042094">
    <property type="entry name" value="T2SS_GspF_sf"/>
</dbReference>
<comment type="similarity">
    <text evidence="2">Belongs to the GSP F family.</text>
</comment>
<dbReference type="EMBL" id="SJPL01000001">
    <property type="protein sequence ID" value="TWT70100.1"/>
    <property type="molecule type" value="Genomic_DNA"/>
</dbReference>
<dbReference type="InterPro" id="IPR003004">
    <property type="entry name" value="GspF/PilC"/>
</dbReference>
<feature type="domain" description="Type II secretion system protein GspF" evidence="9">
    <location>
        <begin position="70"/>
        <end position="193"/>
    </location>
</feature>
<evidence type="ECO:0000256" key="8">
    <source>
        <dbReference type="SAM" id="Phobius"/>
    </source>
</evidence>
<evidence type="ECO:0000256" key="5">
    <source>
        <dbReference type="ARBA" id="ARBA00022692"/>
    </source>
</evidence>
<name>A0A5C5Y4D6_9PLAN</name>
<dbReference type="RefSeq" id="WP_145300899.1">
    <property type="nucleotide sequence ID" value="NZ_CP036319.1"/>
</dbReference>
<evidence type="ECO:0000256" key="4">
    <source>
        <dbReference type="ARBA" id="ARBA00022519"/>
    </source>
</evidence>
<evidence type="ECO:0000256" key="1">
    <source>
        <dbReference type="ARBA" id="ARBA00004429"/>
    </source>
</evidence>